<dbReference type="InterPro" id="IPR035906">
    <property type="entry name" value="MetI-like_sf"/>
</dbReference>
<evidence type="ECO:0000256" key="6">
    <source>
        <dbReference type="ARBA" id="ARBA00023136"/>
    </source>
</evidence>
<keyword evidence="6 7" id="KW-0472">Membrane</keyword>
<name>A0ABY2DYS9_9MICO</name>
<accession>A0ABY2DYS9</accession>
<feature type="transmembrane region" description="Helical" evidence="7">
    <location>
        <begin position="216"/>
        <end position="241"/>
    </location>
</feature>
<organism evidence="10 11">
    <name type="scientific">Occultella glacieicola</name>
    <dbReference type="NCBI Taxonomy" id="2518684"/>
    <lineage>
        <taxon>Bacteria</taxon>
        <taxon>Bacillati</taxon>
        <taxon>Actinomycetota</taxon>
        <taxon>Actinomycetes</taxon>
        <taxon>Micrococcales</taxon>
        <taxon>Ruaniaceae</taxon>
        <taxon>Occultella</taxon>
    </lineage>
</organism>
<gene>
    <name evidence="10" type="ORF">EXU48_19610</name>
</gene>
<keyword evidence="5 7" id="KW-1133">Transmembrane helix</keyword>
<feature type="transmembrane region" description="Helical" evidence="7">
    <location>
        <begin position="38"/>
        <end position="60"/>
    </location>
</feature>
<evidence type="ECO:0000259" key="9">
    <source>
        <dbReference type="PROSITE" id="PS50928"/>
    </source>
</evidence>
<feature type="domain" description="ABC transmembrane type-1" evidence="9">
    <location>
        <begin position="91"/>
        <end position="271"/>
    </location>
</feature>
<evidence type="ECO:0000256" key="1">
    <source>
        <dbReference type="ARBA" id="ARBA00004651"/>
    </source>
</evidence>
<dbReference type="PROSITE" id="PS50928">
    <property type="entry name" value="ABC_TM1"/>
    <property type="match status" value="1"/>
</dbReference>
<evidence type="ECO:0000313" key="11">
    <source>
        <dbReference type="Proteomes" id="UP000504882"/>
    </source>
</evidence>
<dbReference type="EMBL" id="SMNA01000011">
    <property type="protein sequence ID" value="TDE89642.1"/>
    <property type="molecule type" value="Genomic_DNA"/>
</dbReference>
<feature type="region of interest" description="Disordered" evidence="8">
    <location>
        <begin position="1"/>
        <end position="29"/>
    </location>
</feature>
<comment type="caution">
    <text evidence="10">The sequence shown here is derived from an EMBL/GenBank/DDBJ whole genome shotgun (WGS) entry which is preliminary data.</text>
</comment>
<dbReference type="PANTHER" id="PTHR30151:SF25">
    <property type="entry name" value="TAURINE TRANSPORT SYSTEM PERMEASE PROTEIN TAUC"/>
    <property type="match status" value="1"/>
</dbReference>
<sequence>MSDVQLAEAPVRTPAPTVRPAGDDRSRPPRGASLAARVLARVAVVAVVLALWWLATGVIFADNAVVARMGPWAAISELVLSLGDVATLDAVAVSLGRLLAGLGLSIVVAVPLGLLLGSNALLDYASAPVVQFLRMTSPLAWAPLVIVLLGSGTPAVIALVALATTWPVVLGTASGRRAIDAGMLDMVRSLGATRWEGIRTVVLPGLVTHLRTAVRVALGVGWVVLVPAEMFGVTNGLGYAILNARDNLDYEALAATMLLIGVVGFLLDSILRAVGADDQA</sequence>
<dbReference type="Pfam" id="PF00528">
    <property type="entry name" value="BPD_transp_1"/>
    <property type="match status" value="1"/>
</dbReference>
<dbReference type="RefSeq" id="WP_133109383.1">
    <property type="nucleotide sequence ID" value="NZ_SMNA01000011.1"/>
</dbReference>
<dbReference type="CDD" id="cd06261">
    <property type="entry name" value="TM_PBP2"/>
    <property type="match status" value="1"/>
</dbReference>
<dbReference type="Gene3D" id="1.10.3720.10">
    <property type="entry name" value="MetI-like"/>
    <property type="match status" value="1"/>
</dbReference>
<keyword evidence="4 7" id="KW-0812">Transmembrane</keyword>
<reference evidence="10 11" key="1">
    <citation type="submission" date="2019-03" db="EMBL/GenBank/DDBJ databases">
        <title>Genomic features of bacteria from cold environments.</title>
        <authorList>
            <person name="Shen L."/>
        </authorList>
    </citation>
    <scope>NUCLEOTIDE SEQUENCE [LARGE SCALE GENOMIC DNA]</scope>
    <source>
        <strain evidence="11">T3246-1</strain>
    </source>
</reference>
<keyword evidence="3" id="KW-1003">Cell membrane</keyword>
<dbReference type="SUPFAM" id="SSF161098">
    <property type="entry name" value="MetI-like"/>
    <property type="match status" value="1"/>
</dbReference>
<evidence type="ECO:0000313" key="10">
    <source>
        <dbReference type="EMBL" id="TDE89642.1"/>
    </source>
</evidence>
<evidence type="ECO:0000256" key="7">
    <source>
        <dbReference type="RuleBase" id="RU363032"/>
    </source>
</evidence>
<feature type="transmembrane region" description="Helical" evidence="7">
    <location>
        <begin position="141"/>
        <end position="169"/>
    </location>
</feature>
<protein>
    <submittedName>
        <fullName evidence="10">ABC transporter permease</fullName>
    </submittedName>
</protein>
<dbReference type="PANTHER" id="PTHR30151">
    <property type="entry name" value="ALKANE SULFONATE ABC TRANSPORTER-RELATED, MEMBRANE SUBUNIT"/>
    <property type="match status" value="1"/>
</dbReference>
<proteinExistence type="inferred from homology"/>
<dbReference type="Proteomes" id="UP000504882">
    <property type="component" value="Unassembled WGS sequence"/>
</dbReference>
<dbReference type="InterPro" id="IPR000515">
    <property type="entry name" value="MetI-like"/>
</dbReference>
<keyword evidence="2 7" id="KW-0813">Transport</keyword>
<evidence type="ECO:0000256" key="5">
    <source>
        <dbReference type="ARBA" id="ARBA00022989"/>
    </source>
</evidence>
<keyword evidence="11" id="KW-1185">Reference proteome</keyword>
<evidence type="ECO:0000256" key="3">
    <source>
        <dbReference type="ARBA" id="ARBA00022475"/>
    </source>
</evidence>
<comment type="similarity">
    <text evidence="7">Belongs to the binding-protein-dependent transport system permease family.</text>
</comment>
<feature type="transmembrane region" description="Helical" evidence="7">
    <location>
        <begin position="253"/>
        <end position="274"/>
    </location>
</feature>
<evidence type="ECO:0000256" key="4">
    <source>
        <dbReference type="ARBA" id="ARBA00022692"/>
    </source>
</evidence>
<evidence type="ECO:0000256" key="2">
    <source>
        <dbReference type="ARBA" id="ARBA00022448"/>
    </source>
</evidence>
<comment type="subcellular location">
    <subcellularLocation>
        <location evidence="1 7">Cell membrane</location>
        <topology evidence="1 7">Multi-pass membrane protein</topology>
    </subcellularLocation>
</comment>
<evidence type="ECO:0000256" key="8">
    <source>
        <dbReference type="SAM" id="MobiDB-lite"/>
    </source>
</evidence>
<feature type="transmembrane region" description="Helical" evidence="7">
    <location>
        <begin position="98"/>
        <end position="121"/>
    </location>
</feature>